<feature type="domain" description="OmpR/PhoB-type" evidence="8">
    <location>
        <begin position="130"/>
        <end position="230"/>
    </location>
</feature>
<evidence type="ECO:0000256" key="1">
    <source>
        <dbReference type="ARBA" id="ARBA00022553"/>
    </source>
</evidence>
<keyword evidence="1 5" id="KW-0597">Phosphoprotein</keyword>
<sequence>MAARAVVVEDEADTRELIDIVLRKAGIEVHGAETGDEGLRLIRDLKPDLVTLDVQLPDMQGTEVCRRLREFSDTFVMMITSRTDEVDRLLALDLGADDYLAKPFSTRELGARSAALLRRARAAEPERPEDDVVEAGGGLVLVPVRHVAMFEGNPVPLTPPEVDVLAVLAREPGRAWDRSDLVSEVWGGEFIESDYLIDVHVANLRRKLRKAGAGTDRIRTVEGAAYALASA</sequence>
<dbReference type="SMART" id="SM00862">
    <property type="entry name" value="Trans_reg_C"/>
    <property type="match status" value="1"/>
</dbReference>
<dbReference type="InterPro" id="IPR001789">
    <property type="entry name" value="Sig_transdc_resp-reg_receiver"/>
</dbReference>
<dbReference type="SUPFAM" id="SSF46894">
    <property type="entry name" value="C-terminal effector domain of the bipartite response regulators"/>
    <property type="match status" value="1"/>
</dbReference>
<feature type="modified residue" description="4-aspartylphosphate" evidence="5">
    <location>
        <position position="53"/>
    </location>
</feature>
<dbReference type="InterPro" id="IPR036388">
    <property type="entry name" value="WH-like_DNA-bd_sf"/>
</dbReference>
<proteinExistence type="predicted"/>
<dbReference type="InterPro" id="IPR039420">
    <property type="entry name" value="WalR-like"/>
</dbReference>
<dbReference type="CDD" id="cd00383">
    <property type="entry name" value="trans_reg_C"/>
    <property type="match status" value="1"/>
</dbReference>
<dbReference type="PANTHER" id="PTHR48111:SF4">
    <property type="entry name" value="DNA-BINDING DUAL TRANSCRIPTIONAL REGULATOR OMPR"/>
    <property type="match status" value="1"/>
</dbReference>
<keyword evidence="3 6" id="KW-0238">DNA-binding</keyword>
<evidence type="ECO:0000313" key="9">
    <source>
        <dbReference type="EMBL" id="MFC5492826.1"/>
    </source>
</evidence>
<dbReference type="Gene3D" id="6.10.250.690">
    <property type="match status" value="1"/>
</dbReference>
<organism evidence="9 10">
    <name type="scientific">Nocardioides caricicola</name>
    <dbReference type="NCBI Taxonomy" id="634770"/>
    <lineage>
        <taxon>Bacteria</taxon>
        <taxon>Bacillati</taxon>
        <taxon>Actinomycetota</taxon>
        <taxon>Actinomycetes</taxon>
        <taxon>Propionibacteriales</taxon>
        <taxon>Nocardioidaceae</taxon>
        <taxon>Nocardioides</taxon>
    </lineage>
</organism>
<feature type="DNA-binding region" description="OmpR/PhoB-type" evidence="6">
    <location>
        <begin position="130"/>
        <end position="230"/>
    </location>
</feature>
<evidence type="ECO:0000259" key="7">
    <source>
        <dbReference type="PROSITE" id="PS50110"/>
    </source>
</evidence>
<dbReference type="SUPFAM" id="SSF52172">
    <property type="entry name" value="CheY-like"/>
    <property type="match status" value="1"/>
</dbReference>
<dbReference type="Proteomes" id="UP001595956">
    <property type="component" value="Unassembled WGS sequence"/>
</dbReference>
<dbReference type="Gene3D" id="1.10.10.10">
    <property type="entry name" value="Winged helix-like DNA-binding domain superfamily/Winged helix DNA-binding domain"/>
    <property type="match status" value="1"/>
</dbReference>
<evidence type="ECO:0000313" key="10">
    <source>
        <dbReference type="Proteomes" id="UP001595956"/>
    </source>
</evidence>
<reference evidence="10" key="1">
    <citation type="journal article" date="2019" name="Int. J. Syst. Evol. Microbiol.">
        <title>The Global Catalogue of Microorganisms (GCM) 10K type strain sequencing project: providing services to taxonomists for standard genome sequencing and annotation.</title>
        <authorList>
            <consortium name="The Broad Institute Genomics Platform"/>
            <consortium name="The Broad Institute Genome Sequencing Center for Infectious Disease"/>
            <person name="Wu L."/>
            <person name="Ma J."/>
        </authorList>
    </citation>
    <scope>NUCLEOTIDE SEQUENCE [LARGE SCALE GENOMIC DNA]</scope>
    <source>
        <strain evidence="10">KACC 13778</strain>
    </source>
</reference>
<evidence type="ECO:0000256" key="4">
    <source>
        <dbReference type="ARBA" id="ARBA00023163"/>
    </source>
</evidence>
<dbReference type="RefSeq" id="WP_345171361.1">
    <property type="nucleotide sequence ID" value="NZ_BAABFQ010000003.1"/>
</dbReference>
<dbReference type="PANTHER" id="PTHR48111">
    <property type="entry name" value="REGULATOR OF RPOS"/>
    <property type="match status" value="1"/>
</dbReference>
<name>A0ABW0MX16_9ACTN</name>
<evidence type="ECO:0000259" key="8">
    <source>
        <dbReference type="PROSITE" id="PS51755"/>
    </source>
</evidence>
<dbReference type="InterPro" id="IPR011006">
    <property type="entry name" value="CheY-like_superfamily"/>
</dbReference>
<dbReference type="Pfam" id="PF00486">
    <property type="entry name" value="Trans_reg_C"/>
    <property type="match status" value="1"/>
</dbReference>
<evidence type="ECO:0000256" key="3">
    <source>
        <dbReference type="ARBA" id="ARBA00023125"/>
    </source>
</evidence>
<protein>
    <submittedName>
        <fullName evidence="9">Response regulator transcription factor</fullName>
    </submittedName>
</protein>
<keyword evidence="10" id="KW-1185">Reference proteome</keyword>
<dbReference type="CDD" id="cd17574">
    <property type="entry name" value="REC_OmpR"/>
    <property type="match status" value="1"/>
</dbReference>
<dbReference type="EMBL" id="JBHSMD010000002">
    <property type="protein sequence ID" value="MFC5492826.1"/>
    <property type="molecule type" value="Genomic_DNA"/>
</dbReference>
<dbReference type="Gene3D" id="3.40.50.2300">
    <property type="match status" value="1"/>
</dbReference>
<gene>
    <name evidence="9" type="ORF">ACFPKY_06935</name>
</gene>
<feature type="domain" description="Response regulatory" evidence="7">
    <location>
        <begin position="4"/>
        <end position="117"/>
    </location>
</feature>
<comment type="caution">
    <text evidence="9">The sequence shown here is derived from an EMBL/GenBank/DDBJ whole genome shotgun (WGS) entry which is preliminary data.</text>
</comment>
<dbReference type="Pfam" id="PF00072">
    <property type="entry name" value="Response_reg"/>
    <property type="match status" value="1"/>
</dbReference>
<evidence type="ECO:0000256" key="6">
    <source>
        <dbReference type="PROSITE-ProRule" id="PRU01091"/>
    </source>
</evidence>
<dbReference type="SMART" id="SM00448">
    <property type="entry name" value="REC"/>
    <property type="match status" value="1"/>
</dbReference>
<dbReference type="InterPro" id="IPR001867">
    <property type="entry name" value="OmpR/PhoB-type_DNA-bd"/>
</dbReference>
<evidence type="ECO:0000256" key="2">
    <source>
        <dbReference type="ARBA" id="ARBA00023015"/>
    </source>
</evidence>
<dbReference type="InterPro" id="IPR016032">
    <property type="entry name" value="Sig_transdc_resp-reg_C-effctor"/>
</dbReference>
<keyword evidence="4" id="KW-0804">Transcription</keyword>
<accession>A0ABW0MX16</accession>
<dbReference type="PROSITE" id="PS50110">
    <property type="entry name" value="RESPONSE_REGULATORY"/>
    <property type="match status" value="1"/>
</dbReference>
<keyword evidence="2" id="KW-0805">Transcription regulation</keyword>
<dbReference type="PROSITE" id="PS51755">
    <property type="entry name" value="OMPR_PHOB"/>
    <property type="match status" value="1"/>
</dbReference>
<evidence type="ECO:0000256" key="5">
    <source>
        <dbReference type="PROSITE-ProRule" id="PRU00169"/>
    </source>
</evidence>